<organism evidence="1">
    <name type="scientific">Deinococcus sonorensis KR-87</name>
    <dbReference type="NCBI Taxonomy" id="694439"/>
    <lineage>
        <taxon>Bacteria</taxon>
        <taxon>Thermotogati</taxon>
        <taxon>Deinococcota</taxon>
        <taxon>Deinococci</taxon>
        <taxon>Deinococcales</taxon>
        <taxon>Deinococcaceae</taxon>
        <taxon>Deinococcus</taxon>
    </lineage>
</organism>
<proteinExistence type="predicted"/>
<evidence type="ECO:0000313" key="1">
    <source>
        <dbReference type="EMBL" id="XBV85189.1"/>
    </source>
</evidence>
<dbReference type="AlphaFoldDB" id="A0AAU7U9Q0"/>
<dbReference type="KEGG" id="dsc:ABOD76_17355"/>
<protein>
    <submittedName>
        <fullName evidence="1">Uncharacterized protein</fullName>
    </submittedName>
</protein>
<reference evidence="1" key="1">
    <citation type="submission" date="2024-06" db="EMBL/GenBank/DDBJ databases">
        <title>Draft Genome Sequence of Deinococcus sonorensis Type Strain KR-87, a Biofilm Producing Representative of the Genus Deinococcus.</title>
        <authorList>
            <person name="Boren L.S."/>
            <person name="Grosso R.A."/>
            <person name="Hugenberg-Cox A.N."/>
            <person name="Hill J.T.E."/>
            <person name="Albert C.M."/>
            <person name="Tuohy J.M."/>
        </authorList>
    </citation>
    <scope>NUCLEOTIDE SEQUENCE</scope>
    <source>
        <strain evidence="1">KR-87</strain>
    </source>
</reference>
<name>A0AAU7U9Q0_9DEIO</name>
<sequence>MNPAYDQHQLQHDLDRLHQLRNEAREASRLPAAPSLLQRLRDLLNVRRSPHPARHAA</sequence>
<gene>
    <name evidence="1" type="ORF">ABOD76_17355</name>
</gene>
<dbReference type="RefSeq" id="WP_350243226.1">
    <property type="nucleotide sequence ID" value="NZ_CP158299.1"/>
</dbReference>
<accession>A0AAU7U9Q0</accession>
<dbReference type="EMBL" id="CP158299">
    <property type="protein sequence ID" value="XBV85189.1"/>
    <property type="molecule type" value="Genomic_DNA"/>
</dbReference>